<dbReference type="GO" id="GO:0003964">
    <property type="term" value="F:RNA-directed DNA polymerase activity"/>
    <property type="evidence" value="ECO:0007669"/>
    <property type="project" value="UniProtKB-KW"/>
</dbReference>
<feature type="domain" description="Reverse transcriptase" evidence="1">
    <location>
        <begin position="288"/>
        <end position="407"/>
    </location>
</feature>
<accession>A0A4C1WQE4</accession>
<dbReference type="InterPro" id="IPR043502">
    <property type="entry name" value="DNA/RNA_pol_sf"/>
</dbReference>
<keyword evidence="2" id="KW-0808">Transferase</keyword>
<dbReference type="EMBL" id="BGZK01000600">
    <property type="protein sequence ID" value="GBP52317.1"/>
    <property type="molecule type" value="Genomic_DNA"/>
</dbReference>
<gene>
    <name evidence="2" type="primary">RTase</name>
    <name evidence="2" type="ORF">EVAR_38463_1</name>
</gene>
<dbReference type="Proteomes" id="UP000299102">
    <property type="component" value="Unassembled WGS sequence"/>
</dbReference>
<dbReference type="CDD" id="cd01650">
    <property type="entry name" value="RT_nLTR_like"/>
    <property type="match status" value="1"/>
</dbReference>
<dbReference type="PANTHER" id="PTHR19446">
    <property type="entry name" value="REVERSE TRANSCRIPTASES"/>
    <property type="match status" value="1"/>
</dbReference>
<dbReference type="AlphaFoldDB" id="A0A4C1WQE4"/>
<proteinExistence type="predicted"/>
<keyword evidence="2" id="KW-0548">Nucleotidyltransferase</keyword>
<reference evidence="2 3" key="1">
    <citation type="journal article" date="2019" name="Commun. Biol.">
        <title>The bagworm genome reveals a unique fibroin gene that provides high tensile strength.</title>
        <authorList>
            <person name="Kono N."/>
            <person name="Nakamura H."/>
            <person name="Ohtoshi R."/>
            <person name="Tomita M."/>
            <person name="Numata K."/>
            <person name="Arakawa K."/>
        </authorList>
    </citation>
    <scope>NUCLEOTIDE SEQUENCE [LARGE SCALE GENOMIC DNA]</scope>
</reference>
<evidence type="ECO:0000313" key="3">
    <source>
        <dbReference type="Proteomes" id="UP000299102"/>
    </source>
</evidence>
<keyword evidence="2" id="KW-0695">RNA-directed DNA polymerase</keyword>
<dbReference type="SUPFAM" id="SSF56672">
    <property type="entry name" value="DNA/RNA polymerases"/>
    <property type="match status" value="1"/>
</dbReference>
<evidence type="ECO:0000313" key="2">
    <source>
        <dbReference type="EMBL" id="GBP52317.1"/>
    </source>
</evidence>
<sequence length="436" mass="50780">MSPDGSYKNEIDYIITNHPKVFTDTNIITKLNFNTNHRMVRSSLKKAPEKLPRKHIRVNVRNELRIPYKQGKTNYQGITKQINETTNQIQKYEILEKHLTNCCTQAKKVNNKSIAEISKKIRESIRKDRKTKPLKTLELQIQKTGGTKKALKELREAGKQWIPKLKRKEKPITNRRNINELATHFFTQVYANQKKNTLKYTKNTHNLITPETETDPVPEFLLCEVEKAIKSQKLDKSPGPDNITNELLKGTMVEQTPLLTNTYNNILTSGSIPKQWEKSHIILIHKRGDKEDIENYRPISLMSNVYKVFAEIILDRMSPMLDEQQPVEQAGFRRSLSTIDHIRTVKQILEKYNEYKKKVYIVFIDYAKAFNSLNHSYIWNTLEHQGILASYINIIKKMYVHSQASIQLETLGKDFPIKKRSPSRRPLITKTVHSSS</sequence>
<dbReference type="Pfam" id="PF00078">
    <property type="entry name" value="RVT_1"/>
    <property type="match status" value="1"/>
</dbReference>
<organism evidence="2 3">
    <name type="scientific">Eumeta variegata</name>
    <name type="common">Bagworm moth</name>
    <name type="synonym">Eumeta japonica</name>
    <dbReference type="NCBI Taxonomy" id="151549"/>
    <lineage>
        <taxon>Eukaryota</taxon>
        <taxon>Metazoa</taxon>
        <taxon>Ecdysozoa</taxon>
        <taxon>Arthropoda</taxon>
        <taxon>Hexapoda</taxon>
        <taxon>Insecta</taxon>
        <taxon>Pterygota</taxon>
        <taxon>Neoptera</taxon>
        <taxon>Endopterygota</taxon>
        <taxon>Lepidoptera</taxon>
        <taxon>Glossata</taxon>
        <taxon>Ditrysia</taxon>
        <taxon>Tineoidea</taxon>
        <taxon>Psychidae</taxon>
        <taxon>Oiketicinae</taxon>
        <taxon>Eumeta</taxon>
    </lineage>
</organism>
<dbReference type="InterPro" id="IPR000477">
    <property type="entry name" value="RT_dom"/>
</dbReference>
<comment type="caution">
    <text evidence="2">The sequence shown here is derived from an EMBL/GenBank/DDBJ whole genome shotgun (WGS) entry which is preliminary data.</text>
</comment>
<keyword evidence="3" id="KW-1185">Reference proteome</keyword>
<name>A0A4C1WQE4_EUMVA</name>
<protein>
    <submittedName>
        <fullName evidence="2">Probable RNA-directed DNA polymerase from transposon BS</fullName>
    </submittedName>
</protein>
<dbReference type="OrthoDB" id="410104at2759"/>
<evidence type="ECO:0000259" key="1">
    <source>
        <dbReference type="Pfam" id="PF00078"/>
    </source>
</evidence>